<gene>
    <name evidence="12" type="ORF">CAS74_002253</name>
    <name evidence="11" type="ORF">JL09_g2482</name>
</gene>
<keyword evidence="7" id="KW-0325">Glycoprotein</keyword>
<comment type="similarity">
    <text evidence="1 9">Belongs to the lysophospholipase family.</text>
</comment>
<dbReference type="Pfam" id="PF01735">
    <property type="entry name" value="PLA2_B"/>
    <property type="match status" value="1"/>
</dbReference>
<reference evidence="11" key="2">
    <citation type="submission" date="2014-08" db="EMBL/GenBank/DDBJ databases">
        <title>Exploiting Issatchenkia orientalis SD108 for Succinic Acid Production.</title>
        <authorList>
            <person name="Xiao H."/>
            <person name="Shao Z."/>
            <person name="Jiang Y."/>
            <person name="Dole S."/>
            <person name="Zhao H."/>
        </authorList>
    </citation>
    <scope>NUCLEOTIDE SEQUENCE [LARGE SCALE GENOMIC DNA]</scope>
    <source>
        <strain evidence="11">SD108</strain>
    </source>
</reference>
<evidence type="ECO:0000313" key="13">
    <source>
        <dbReference type="Proteomes" id="UP000029867"/>
    </source>
</evidence>
<evidence type="ECO:0000256" key="8">
    <source>
        <dbReference type="PROSITE-ProRule" id="PRU00555"/>
    </source>
</evidence>
<dbReference type="GO" id="GO:0004623">
    <property type="term" value="F:phospholipase A2 activity"/>
    <property type="evidence" value="ECO:0007669"/>
    <property type="project" value="TreeGrafter"/>
</dbReference>
<dbReference type="PROSITE" id="PS51210">
    <property type="entry name" value="PLA2C"/>
    <property type="match status" value="1"/>
</dbReference>
<comment type="catalytic activity">
    <reaction evidence="9">
        <text>a 1-acyl-sn-glycero-3-phosphocholine + H2O = sn-glycerol 3-phosphocholine + a fatty acid + H(+)</text>
        <dbReference type="Rhea" id="RHEA:15177"/>
        <dbReference type="ChEBI" id="CHEBI:15377"/>
        <dbReference type="ChEBI" id="CHEBI:15378"/>
        <dbReference type="ChEBI" id="CHEBI:16870"/>
        <dbReference type="ChEBI" id="CHEBI:28868"/>
        <dbReference type="ChEBI" id="CHEBI:58168"/>
        <dbReference type="EC" id="3.1.1.5"/>
    </reaction>
</comment>
<feature type="domain" description="PLA2c" evidence="10">
    <location>
        <begin position="43"/>
        <end position="599"/>
    </location>
</feature>
<protein>
    <recommendedName>
        <fullName evidence="2 9">Lysophospholipase</fullName>
        <ecNumber evidence="2 9">3.1.1.5</ecNumber>
    </recommendedName>
</protein>
<dbReference type="EMBL" id="JQFK01000020">
    <property type="protein sequence ID" value="KGK38370.1"/>
    <property type="molecule type" value="Genomic_DNA"/>
</dbReference>
<evidence type="ECO:0000256" key="3">
    <source>
        <dbReference type="ARBA" id="ARBA00022729"/>
    </source>
</evidence>
<evidence type="ECO:0000313" key="12">
    <source>
        <dbReference type="EMBL" id="OUT22514.1"/>
    </source>
</evidence>
<dbReference type="SUPFAM" id="SSF52151">
    <property type="entry name" value="FabD/lysophospholipase-like"/>
    <property type="match status" value="1"/>
</dbReference>
<evidence type="ECO:0000256" key="7">
    <source>
        <dbReference type="ARBA" id="ARBA00023180"/>
    </source>
</evidence>
<dbReference type="GO" id="GO:0046475">
    <property type="term" value="P:glycerophospholipid catabolic process"/>
    <property type="evidence" value="ECO:0007669"/>
    <property type="project" value="TreeGrafter"/>
</dbReference>
<reference evidence="12 14" key="3">
    <citation type="submission" date="2017-05" db="EMBL/GenBank/DDBJ databases">
        <title>The Genome Sequence of Candida krusei Ckrusei653.</title>
        <authorList>
            <person name="Cuomo C."/>
            <person name="Forche A."/>
            <person name="Young S."/>
            <person name="Abouelleil A."/>
            <person name="Cao P."/>
            <person name="Chapman S."/>
            <person name="Cusick C."/>
            <person name="Shea T."/>
            <person name="Nusbaum C."/>
            <person name="Birren B."/>
        </authorList>
    </citation>
    <scope>NUCLEOTIDE SEQUENCE [LARGE SCALE GENOMIC DNA]</scope>
    <source>
        <strain evidence="12 14">Ckrusei653</strain>
    </source>
</reference>
<evidence type="ECO:0000256" key="9">
    <source>
        <dbReference type="RuleBase" id="RU362103"/>
    </source>
</evidence>
<evidence type="ECO:0000256" key="6">
    <source>
        <dbReference type="ARBA" id="ARBA00023098"/>
    </source>
</evidence>
<evidence type="ECO:0000313" key="11">
    <source>
        <dbReference type="EMBL" id="KGK38370.1"/>
    </source>
</evidence>
<organism evidence="11 13">
    <name type="scientific">Pichia kudriavzevii</name>
    <name type="common">Yeast</name>
    <name type="synonym">Issatchenkia orientalis</name>
    <dbReference type="NCBI Taxonomy" id="4909"/>
    <lineage>
        <taxon>Eukaryota</taxon>
        <taxon>Fungi</taxon>
        <taxon>Dikarya</taxon>
        <taxon>Ascomycota</taxon>
        <taxon>Saccharomycotina</taxon>
        <taxon>Pichiomycetes</taxon>
        <taxon>Pichiales</taxon>
        <taxon>Pichiaceae</taxon>
        <taxon>Pichia</taxon>
    </lineage>
</organism>
<keyword evidence="6 8" id="KW-0443">Lipid metabolism</keyword>
<feature type="signal peptide" evidence="9">
    <location>
        <begin position="1"/>
        <end position="16"/>
    </location>
</feature>
<dbReference type="InterPro" id="IPR002642">
    <property type="entry name" value="LysoPLipase_cat_dom"/>
</dbReference>
<evidence type="ECO:0000256" key="5">
    <source>
        <dbReference type="ARBA" id="ARBA00022963"/>
    </source>
</evidence>
<reference evidence="13" key="1">
    <citation type="journal article" date="2014" name="Microb. Cell Fact.">
        <title>Exploiting Issatchenkia orientalis SD108 for succinic acid production.</title>
        <authorList>
            <person name="Xiao H."/>
            <person name="Shao Z."/>
            <person name="Jiang Y."/>
            <person name="Dole S."/>
            <person name="Zhao H."/>
        </authorList>
    </citation>
    <scope>NUCLEOTIDE SEQUENCE [LARGE SCALE GENOMIC DNA]</scope>
    <source>
        <strain evidence="13">SD108</strain>
    </source>
</reference>
<sequence length="653" mass="71622">MFPITTLFALAATASAAIFNDTDITYAPYEGYCPSYNSSAIYNTTTHEGYIRSNYLISQDEYSYISARKVKTTDKLISFLDNLEIPDYNGTSFANYFNDLNQTGINIGLSFSGGGFRALFNGAGEIMALDSRTTGNSTLKGLLDASTYISGISGGSIMVNTLVFNNWTSVEDIVYSNETSIWNTTAPPVSTEISFWLNLISQVEPKKEAGYEITLADLYGRILSKYMFEKDYDDYGINTLYSDVPYIEAFQDFDMPFPIIAASGNVNNNMSAYTPNLFEITPYEFGSFSPLVGGFIPIDILGTQFDAGMPNSSYDCTYEFDNVGWLTAASSNILVAFQESLVAALSGNSTASTIDVVGTNVSVSYVEALVGLVNKNVNDTLFAVVDNPFFNSSLSSNDSDIPYGDLLKLIDGGYSEVIPLDPVLVPSREVDVVFAFDNSGSDETDNYPDGDSLFATEERWAEAFPDDVFYALPNSTEEFVELGLNKRPVFFGCNGSSLVTDQYNPNATVEFNVMKPLLVYIPNYNASANSNITGFQLTYEERNAIVENGFDIVQNDDDEDFAQCVGCAIIRRSEERAGIEISPFCAKCFNRYCFESLSDEQYDNSTISEVIPTSIYSSSALPSKLSSLLTRSTNSVSFPTTFSKPTHTSTTSV</sequence>
<dbReference type="GO" id="GO:0004622">
    <property type="term" value="F:phosphatidylcholine lysophospholipase activity"/>
    <property type="evidence" value="ECO:0007669"/>
    <property type="project" value="UniProtKB-EC"/>
</dbReference>
<dbReference type="HOGENOM" id="CLU_014602_0_0_1"/>
<dbReference type="Gene3D" id="3.40.1090.10">
    <property type="entry name" value="Cytosolic phospholipase A2 catalytic domain"/>
    <property type="match status" value="1"/>
</dbReference>
<keyword evidence="4 8" id="KW-0378">Hydrolase</keyword>
<evidence type="ECO:0000256" key="1">
    <source>
        <dbReference type="ARBA" id="ARBA00008780"/>
    </source>
</evidence>
<evidence type="ECO:0000256" key="2">
    <source>
        <dbReference type="ARBA" id="ARBA00013274"/>
    </source>
</evidence>
<dbReference type="Proteomes" id="UP000029867">
    <property type="component" value="Unassembled WGS sequence"/>
</dbReference>
<feature type="chain" id="PRO_5005108349" description="Lysophospholipase" evidence="9">
    <location>
        <begin position="17"/>
        <end position="653"/>
    </location>
</feature>
<keyword evidence="3 9" id="KW-0732">Signal</keyword>
<dbReference type="PANTHER" id="PTHR10728">
    <property type="entry name" value="CYTOSOLIC PHOSPHOLIPASE A2"/>
    <property type="match status" value="1"/>
</dbReference>
<evidence type="ECO:0000313" key="14">
    <source>
        <dbReference type="Proteomes" id="UP000195871"/>
    </source>
</evidence>
<comment type="caution">
    <text evidence="11">The sequence shown here is derived from an EMBL/GenBank/DDBJ whole genome shotgun (WGS) entry which is preliminary data.</text>
</comment>
<name>A0A099P0H3_PICKU</name>
<evidence type="ECO:0000256" key="4">
    <source>
        <dbReference type="ARBA" id="ARBA00022801"/>
    </source>
</evidence>
<dbReference type="PANTHER" id="PTHR10728:SF33">
    <property type="entry name" value="LYSOPHOSPHOLIPASE 1-RELATED"/>
    <property type="match status" value="1"/>
</dbReference>
<dbReference type="AlphaFoldDB" id="A0A099P0H3"/>
<dbReference type="SMART" id="SM00022">
    <property type="entry name" value="PLAc"/>
    <property type="match status" value="1"/>
</dbReference>
<dbReference type="GO" id="GO:0005783">
    <property type="term" value="C:endoplasmic reticulum"/>
    <property type="evidence" value="ECO:0007669"/>
    <property type="project" value="TreeGrafter"/>
</dbReference>
<keyword evidence="5 8" id="KW-0442">Lipid degradation</keyword>
<dbReference type="EC" id="3.1.1.5" evidence="2 9"/>
<dbReference type="eggNOG" id="KOG1325">
    <property type="taxonomic scope" value="Eukaryota"/>
</dbReference>
<dbReference type="VEuPathDB" id="FungiDB:C5L36_0D02790"/>
<dbReference type="EMBL" id="NHMM01000003">
    <property type="protein sequence ID" value="OUT22514.1"/>
    <property type="molecule type" value="Genomic_DNA"/>
</dbReference>
<dbReference type="InterPro" id="IPR016035">
    <property type="entry name" value="Acyl_Trfase/lysoPLipase"/>
</dbReference>
<evidence type="ECO:0000259" key="10">
    <source>
        <dbReference type="PROSITE" id="PS51210"/>
    </source>
</evidence>
<dbReference type="Proteomes" id="UP000195871">
    <property type="component" value="Unassembled WGS sequence"/>
</dbReference>
<dbReference type="GO" id="GO:0005576">
    <property type="term" value="C:extracellular region"/>
    <property type="evidence" value="ECO:0007669"/>
    <property type="project" value="TreeGrafter"/>
</dbReference>
<dbReference type="GO" id="GO:0005829">
    <property type="term" value="C:cytosol"/>
    <property type="evidence" value="ECO:0007669"/>
    <property type="project" value="TreeGrafter"/>
</dbReference>
<proteinExistence type="inferred from homology"/>
<accession>A0A099P0H3</accession>
<dbReference type="GO" id="GO:0005886">
    <property type="term" value="C:plasma membrane"/>
    <property type="evidence" value="ECO:0007669"/>
    <property type="project" value="TreeGrafter"/>
</dbReference>